<evidence type="ECO:0000313" key="3">
    <source>
        <dbReference type="EnsemblMetazoa" id="CJA10107.1"/>
    </source>
</evidence>
<feature type="compositionally biased region" description="Basic and acidic residues" evidence="1">
    <location>
        <begin position="113"/>
        <end position="122"/>
    </location>
</feature>
<dbReference type="AlphaFoldDB" id="A0A8R1DT69"/>
<feature type="compositionally biased region" description="Polar residues" evidence="1">
    <location>
        <begin position="336"/>
        <end position="355"/>
    </location>
</feature>
<dbReference type="EnsemblMetazoa" id="CJA10107.1">
    <property type="protein sequence ID" value="CJA10107.1"/>
    <property type="gene ID" value="WBGene00129311"/>
</dbReference>
<dbReference type="Proteomes" id="UP000005237">
    <property type="component" value="Unassembled WGS sequence"/>
</dbReference>
<feature type="compositionally biased region" description="Acidic residues" evidence="1">
    <location>
        <begin position="420"/>
        <end position="435"/>
    </location>
</feature>
<evidence type="ECO:0000256" key="2">
    <source>
        <dbReference type="SAM" id="SignalP"/>
    </source>
</evidence>
<feature type="region of interest" description="Disordered" evidence="1">
    <location>
        <begin position="336"/>
        <end position="368"/>
    </location>
</feature>
<reference evidence="4" key="1">
    <citation type="submission" date="2010-08" db="EMBL/GenBank/DDBJ databases">
        <authorList>
            <consortium name="Caenorhabditis japonica Sequencing Consortium"/>
            <person name="Wilson R.K."/>
        </authorList>
    </citation>
    <scope>NUCLEOTIDE SEQUENCE [LARGE SCALE GENOMIC DNA]</scope>
    <source>
        <strain evidence="4">DF5081</strain>
    </source>
</reference>
<dbReference type="OMA" id="PHPYYHL"/>
<keyword evidence="4" id="KW-1185">Reference proteome</keyword>
<feature type="signal peptide" evidence="2">
    <location>
        <begin position="1"/>
        <end position="15"/>
    </location>
</feature>
<feature type="chain" id="PRO_5035874156" evidence="2">
    <location>
        <begin position="16"/>
        <end position="529"/>
    </location>
</feature>
<organism evidence="3 4">
    <name type="scientific">Caenorhabditis japonica</name>
    <dbReference type="NCBI Taxonomy" id="281687"/>
    <lineage>
        <taxon>Eukaryota</taxon>
        <taxon>Metazoa</taxon>
        <taxon>Ecdysozoa</taxon>
        <taxon>Nematoda</taxon>
        <taxon>Chromadorea</taxon>
        <taxon>Rhabditida</taxon>
        <taxon>Rhabditina</taxon>
        <taxon>Rhabditomorpha</taxon>
        <taxon>Rhabditoidea</taxon>
        <taxon>Rhabditidae</taxon>
        <taxon>Peloderinae</taxon>
        <taxon>Caenorhabditis</taxon>
    </lineage>
</organism>
<feature type="region of interest" description="Disordered" evidence="1">
    <location>
        <begin position="420"/>
        <end position="447"/>
    </location>
</feature>
<evidence type="ECO:0000256" key="1">
    <source>
        <dbReference type="SAM" id="MobiDB-lite"/>
    </source>
</evidence>
<protein>
    <submittedName>
        <fullName evidence="3">Uncharacterized protein</fullName>
    </submittedName>
</protein>
<name>A0A8R1DT69_CAEJA</name>
<accession>A0A8R1DT69</accession>
<sequence length="529" mass="60698">MRWFAFFFVVLQVHSVPTPQRKPKIFMTNIDLDSHKKNRDPEVILDIGSQLPPVKRNTTVAPDYGDYEDYELTAITSTTPATTTTTEVKKIEEPIVLDSQFQQHSKLSLKPKKSSEETQDDVSRLMGDLHREELTVRTTISKENMTATTMDPMEVNMTMFFQDEEGSGDFDDDAALSNDTVPSTTRKPQLYTTLVQEVESVPMTARPDPFEHLDYDLTNHSNNIKPKKYKPDRLKKYKTLSLHGGAVDKLDTTKNSTIASVIVKPKRRKLLKKLRKIDKLKKVKNLNHRPRAHNRMRLRKVLSKMLFRSRDRVSSSHKSTKVKFVGSDGVVTPAPFNSENSTNIPNTPNTLKLNQIDSKTRRTRRDKRDIDAADLEPQQWEYNLEENNIVDTINDQPHPSFHLVERTQVEPSPMVNEVQMEEGEDDELYSEEPEQEKERDSLPVRNGLAQVSLDRDDLLRGEYGPRRLKMVPLSSMKKVVRKDSWNRDGSALVVPTAKKPTMLELLIGDFLERLPPTAHSPTLSEEQWS</sequence>
<feature type="region of interest" description="Disordered" evidence="1">
    <location>
        <begin position="102"/>
        <end position="122"/>
    </location>
</feature>
<keyword evidence="2" id="KW-0732">Signal</keyword>
<proteinExistence type="predicted"/>
<reference evidence="3" key="2">
    <citation type="submission" date="2022-06" db="UniProtKB">
        <authorList>
            <consortium name="EnsemblMetazoa"/>
        </authorList>
    </citation>
    <scope>IDENTIFICATION</scope>
    <source>
        <strain evidence="3">DF5081</strain>
    </source>
</reference>
<evidence type="ECO:0000313" key="4">
    <source>
        <dbReference type="Proteomes" id="UP000005237"/>
    </source>
</evidence>